<dbReference type="InterPro" id="IPR002110">
    <property type="entry name" value="Ankyrin_rpt"/>
</dbReference>
<evidence type="ECO:0000256" key="1">
    <source>
        <dbReference type="ARBA" id="ARBA00022737"/>
    </source>
</evidence>
<organism evidence="4 5">
    <name type="scientific">Penicillium roqueforti (strain FM164)</name>
    <dbReference type="NCBI Taxonomy" id="1365484"/>
    <lineage>
        <taxon>Eukaryota</taxon>
        <taxon>Fungi</taxon>
        <taxon>Dikarya</taxon>
        <taxon>Ascomycota</taxon>
        <taxon>Pezizomycotina</taxon>
        <taxon>Eurotiomycetes</taxon>
        <taxon>Eurotiomycetidae</taxon>
        <taxon>Eurotiales</taxon>
        <taxon>Aspergillaceae</taxon>
        <taxon>Penicillium</taxon>
    </lineage>
</organism>
<dbReference type="OMA" id="PCDEIAV"/>
<evidence type="ECO:0000313" key="5">
    <source>
        <dbReference type="Proteomes" id="UP000030686"/>
    </source>
</evidence>
<keyword evidence="1" id="KW-0677">Repeat</keyword>
<evidence type="ECO:0000256" key="2">
    <source>
        <dbReference type="ARBA" id="ARBA00023043"/>
    </source>
</evidence>
<accession>W6QT95</accession>
<dbReference type="PANTHER" id="PTHR24198">
    <property type="entry name" value="ANKYRIN REPEAT AND PROTEIN KINASE DOMAIN-CONTAINING PROTEIN"/>
    <property type="match status" value="1"/>
</dbReference>
<name>W6QT95_PENRF</name>
<dbReference type="Proteomes" id="UP000030686">
    <property type="component" value="Unassembled WGS sequence"/>
</dbReference>
<protein>
    <submittedName>
        <fullName evidence="4">Ankyrin repeat-containing domain</fullName>
    </submittedName>
</protein>
<proteinExistence type="predicted"/>
<dbReference type="PROSITE" id="PS50088">
    <property type="entry name" value="ANK_REPEAT"/>
    <property type="match status" value="1"/>
</dbReference>
<gene>
    <name evidence="4" type="ORF">PROQFM164_S02g002888</name>
</gene>
<dbReference type="Gene3D" id="1.25.40.20">
    <property type="entry name" value="Ankyrin repeat-containing domain"/>
    <property type="match status" value="1"/>
</dbReference>
<dbReference type="STRING" id="1365484.W6QT95"/>
<dbReference type="SMART" id="SM00248">
    <property type="entry name" value="ANK"/>
    <property type="match status" value="4"/>
</dbReference>
<dbReference type="InterPro" id="IPR036770">
    <property type="entry name" value="Ankyrin_rpt-contain_sf"/>
</dbReference>
<dbReference type="PANTHER" id="PTHR24198:SF165">
    <property type="entry name" value="ANKYRIN REPEAT-CONTAINING PROTEIN-RELATED"/>
    <property type="match status" value="1"/>
</dbReference>
<dbReference type="Pfam" id="PF12796">
    <property type="entry name" value="Ank_2"/>
    <property type="match status" value="1"/>
</dbReference>
<keyword evidence="5" id="KW-1185">Reference proteome</keyword>
<dbReference type="SUPFAM" id="SSF48403">
    <property type="entry name" value="Ankyrin repeat"/>
    <property type="match status" value="1"/>
</dbReference>
<dbReference type="EMBL" id="HG792016">
    <property type="protein sequence ID" value="CDM32737.1"/>
    <property type="molecule type" value="Genomic_DNA"/>
</dbReference>
<reference evidence="4" key="1">
    <citation type="journal article" date="2014" name="Nat. Commun.">
        <title>Multiple recent horizontal transfers of a large genomic region in cheese making fungi.</title>
        <authorList>
            <person name="Cheeseman K."/>
            <person name="Ropars J."/>
            <person name="Renault P."/>
            <person name="Dupont J."/>
            <person name="Gouzy J."/>
            <person name="Branca A."/>
            <person name="Abraham A.L."/>
            <person name="Ceppi M."/>
            <person name="Conseiller E."/>
            <person name="Debuchy R."/>
            <person name="Malagnac F."/>
            <person name="Goarin A."/>
            <person name="Silar P."/>
            <person name="Lacoste S."/>
            <person name="Sallet E."/>
            <person name="Bensimon A."/>
            <person name="Giraud T."/>
            <person name="Brygoo Y."/>
        </authorList>
    </citation>
    <scope>NUCLEOTIDE SEQUENCE [LARGE SCALE GENOMIC DNA]</scope>
    <source>
        <strain evidence="4">FM164</strain>
    </source>
</reference>
<feature type="repeat" description="ANK" evidence="3">
    <location>
        <begin position="112"/>
        <end position="140"/>
    </location>
</feature>
<evidence type="ECO:0000313" key="4">
    <source>
        <dbReference type="EMBL" id="CDM32737.1"/>
    </source>
</evidence>
<sequence>MFINGPDCEVYLGTRNAQDSELPLHKVVLYRSIDTVKWRLRQKGLNLDIQDWKGYTPLYLALLTVPRITLNLCVVGHSPISVTIYHGYVKTIAYLLSIEGVEINRRGLIDLPIYRAVLYGYLDIVRLLVQQGVRLNVNESTVATYDTALYITAYGGDLEMVWELLRHSRIDINLRN</sequence>
<dbReference type="OrthoDB" id="4305729at2759"/>
<keyword evidence="2 3" id="KW-0040">ANK repeat</keyword>
<dbReference type="AlphaFoldDB" id="W6QT95"/>
<evidence type="ECO:0000256" key="3">
    <source>
        <dbReference type="PROSITE-ProRule" id="PRU00023"/>
    </source>
</evidence>